<accession>A0AAN4URU3</accession>
<proteinExistence type="predicted"/>
<keyword evidence="3" id="KW-1185">Reference proteome</keyword>
<dbReference type="Proteomes" id="UP000199541">
    <property type="component" value="Unassembled WGS sequence"/>
</dbReference>
<dbReference type="AlphaFoldDB" id="A0AAN4URU3"/>
<evidence type="ECO:0000313" key="1">
    <source>
        <dbReference type="EMBL" id="GHE02634.1"/>
    </source>
</evidence>
<evidence type="ECO:0008006" key="5">
    <source>
        <dbReference type="Google" id="ProtNLM"/>
    </source>
</evidence>
<evidence type="ECO:0000313" key="2">
    <source>
        <dbReference type="EMBL" id="SDX19990.1"/>
    </source>
</evidence>
<dbReference type="EMBL" id="FNOB01000011">
    <property type="protein sequence ID" value="SDX19990.1"/>
    <property type="molecule type" value="Genomic_DNA"/>
</dbReference>
<reference evidence="1" key="1">
    <citation type="journal article" date="2014" name="Int. J. Syst. Evol. Microbiol.">
        <title>Complete genome sequence of Corynebacterium casei LMG S-19264T (=DSM 44701T), isolated from a smear-ripened cheese.</title>
        <authorList>
            <consortium name="US DOE Joint Genome Institute (JGI-PGF)"/>
            <person name="Walter F."/>
            <person name="Albersmeier A."/>
            <person name="Kalinowski J."/>
            <person name="Ruckert C."/>
        </authorList>
    </citation>
    <scope>NUCLEOTIDE SEQUENCE</scope>
    <source>
        <strain evidence="1">CGMCC 1.10859</strain>
    </source>
</reference>
<reference evidence="1" key="3">
    <citation type="submission" date="2023-06" db="EMBL/GenBank/DDBJ databases">
        <authorList>
            <person name="Sun Q."/>
            <person name="Zhou Y."/>
        </authorList>
    </citation>
    <scope>NUCLEOTIDE SEQUENCE</scope>
    <source>
        <strain evidence="1">CGMCC 1.10859</strain>
    </source>
</reference>
<dbReference type="EMBL" id="BNAB01000010">
    <property type="protein sequence ID" value="GHE02634.1"/>
    <property type="molecule type" value="Genomic_DNA"/>
</dbReference>
<comment type="caution">
    <text evidence="1">The sequence shown here is derived from an EMBL/GenBank/DDBJ whole genome shotgun (WGS) entry which is preliminary data.</text>
</comment>
<name>A0AAN4URU3_9RHOB</name>
<protein>
    <recommendedName>
        <fullName evidence="5">Antitoxin Xre/MbcA/ParS-like toxin-binding domain-containing protein</fullName>
    </recommendedName>
</protein>
<dbReference type="RefSeq" id="WP_051646276.1">
    <property type="nucleotide sequence ID" value="NZ_BNAB01000010.1"/>
</dbReference>
<evidence type="ECO:0000313" key="4">
    <source>
        <dbReference type="Proteomes" id="UP000634647"/>
    </source>
</evidence>
<organism evidence="1 4">
    <name type="scientific">Allgaiera indica</name>
    <dbReference type="NCBI Taxonomy" id="765699"/>
    <lineage>
        <taxon>Bacteria</taxon>
        <taxon>Pseudomonadati</taxon>
        <taxon>Pseudomonadota</taxon>
        <taxon>Alphaproteobacteria</taxon>
        <taxon>Rhodobacterales</taxon>
        <taxon>Paracoccaceae</taxon>
        <taxon>Allgaiera</taxon>
    </lineage>
</organism>
<gene>
    <name evidence="1" type="ORF">GCM10008024_22960</name>
    <name evidence="2" type="ORF">SAMN05444006_111132</name>
</gene>
<dbReference type="Proteomes" id="UP000634647">
    <property type="component" value="Unassembled WGS sequence"/>
</dbReference>
<evidence type="ECO:0000313" key="3">
    <source>
        <dbReference type="Proteomes" id="UP000199541"/>
    </source>
</evidence>
<reference evidence="2 3" key="2">
    <citation type="submission" date="2016-10" db="EMBL/GenBank/DDBJ databases">
        <authorList>
            <person name="Varghese N."/>
            <person name="Submissions S."/>
        </authorList>
    </citation>
    <scope>NUCLEOTIDE SEQUENCE [LARGE SCALE GENOMIC DNA]</scope>
    <source>
        <strain evidence="2 3">DSM 24802</strain>
    </source>
</reference>
<sequence length="62" mass="6936">MEEADILERIAPRFETFEEAYIWYAFVTVPGFSGQTARELVDQGRGQAVLEFVAACDAGVYT</sequence>